<feature type="compositionally biased region" description="Polar residues" evidence="5">
    <location>
        <begin position="288"/>
        <end position="300"/>
    </location>
</feature>
<evidence type="ECO:0000256" key="1">
    <source>
        <dbReference type="ARBA" id="ARBA00004370"/>
    </source>
</evidence>
<dbReference type="Gene3D" id="2.30.30.60">
    <property type="match status" value="1"/>
</dbReference>
<feature type="region of interest" description="Disordered" evidence="5">
    <location>
        <begin position="288"/>
        <end position="316"/>
    </location>
</feature>
<comment type="subcellular location">
    <subcellularLocation>
        <location evidence="1">Membrane</location>
    </subcellularLocation>
</comment>
<feature type="transmembrane region" description="Helical" evidence="6">
    <location>
        <begin position="14"/>
        <end position="36"/>
    </location>
</feature>
<evidence type="ECO:0000256" key="4">
    <source>
        <dbReference type="ARBA" id="ARBA00023136"/>
    </source>
</evidence>
<evidence type="ECO:0000256" key="2">
    <source>
        <dbReference type="ARBA" id="ARBA00022692"/>
    </source>
</evidence>
<name>A0A0B3Y6D5_9ALTE</name>
<feature type="compositionally biased region" description="Low complexity" evidence="5">
    <location>
        <begin position="301"/>
        <end position="316"/>
    </location>
</feature>
<dbReference type="AlphaFoldDB" id="A0A0B3Y6D5"/>
<comment type="caution">
    <text evidence="8">The sequence shown here is derived from an EMBL/GenBank/DDBJ whole genome shotgun (WGS) entry which is preliminary data.</text>
</comment>
<dbReference type="Proteomes" id="UP000031197">
    <property type="component" value="Unassembled WGS sequence"/>
</dbReference>
<evidence type="ECO:0000259" key="7">
    <source>
        <dbReference type="Pfam" id="PF00924"/>
    </source>
</evidence>
<gene>
    <name evidence="8" type="ORF">RJ41_11045</name>
</gene>
<evidence type="ECO:0000256" key="6">
    <source>
        <dbReference type="SAM" id="Phobius"/>
    </source>
</evidence>
<organism evidence="8 9">
    <name type="scientific">Alteromonas marina</name>
    <dbReference type="NCBI Taxonomy" id="203795"/>
    <lineage>
        <taxon>Bacteria</taxon>
        <taxon>Pseudomonadati</taxon>
        <taxon>Pseudomonadota</taxon>
        <taxon>Gammaproteobacteria</taxon>
        <taxon>Alteromonadales</taxon>
        <taxon>Alteromonadaceae</taxon>
        <taxon>Alteromonas/Salinimonas group</taxon>
        <taxon>Alteromonas</taxon>
    </lineage>
</organism>
<feature type="transmembrane region" description="Helical" evidence="6">
    <location>
        <begin position="57"/>
        <end position="79"/>
    </location>
</feature>
<protein>
    <submittedName>
        <fullName evidence="8">Mechanosensitive ion channel protein MscS</fullName>
    </submittedName>
</protein>
<keyword evidence="3 6" id="KW-1133">Transmembrane helix</keyword>
<dbReference type="InterPro" id="IPR006685">
    <property type="entry name" value="MscS_channel_2nd"/>
</dbReference>
<sequence length="316" mass="36689">MEIVIDPKQLWNQLIAFASEYKLLTSLLLLIVLHFIKKGMLLLIRRISSQRGEDRRNQINILEQLGNAFIIIVLMMVWSSEIQTLAISIAAFMVAIVLATREFIQCFMGFIYYLGARPFRVGDWIQMNNIIGEVVEMDWAKTALLEVDPESFNYTGKHVYVPNSQLVTQTVRNLNFMRRYRLHSFEIVNEPTVNAYSLLPAFHARAQAHCEYFRDVAERYKGLIERHLEQEFIRIDPEVEIKTNELAKVVVKVSLFCPTAEAHELEHKMCSDWLSLWFRAQKEEQTMLMQQQSEHNNANLQASATTERQTTTSTGL</sequence>
<accession>A0A0B3Y6D5</accession>
<dbReference type="PANTHER" id="PTHR30566">
    <property type="entry name" value="YNAI-RELATED MECHANOSENSITIVE ION CHANNEL"/>
    <property type="match status" value="1"/>
</dbReference>
<dbReference type="InterPro" id="IPR023408">
    <property type="entry name" value="MscS_beta-dom_sf"/>
</dbReference>
<evidence type="ECO:0000313" key="8">
    <source>
        <dbReference type="EMBL" id="KHT52492.1"/>
    </source>
</evidence>
<feature type="domain" description="Mechanosensitive ion channel MscS" evidence="7">
    <location>
        <begin position="107"/>
        <end position="175"/>
    </location>
</feature>
<dbReference type="OrthoDB" id="9775421at2"/>
<feature type="transmembrane region" description="Helical" evidence="6">
    <location>
        <begin position="85"/>
        <end position="114"/>
    </location>
</feature>
<dbReference type="Pfam" id="PF00924">
    <property type="entry name" value="MS_channel_2nd"/>
    <property type="match status" value="1"/>
</dbReference>
<dbReference type="EMBL" id="JWLW01000017">
    <property type="protein sequence ID" value="KHT52492.1"/>
    <property type="molecule type" value="Genomic_DNA"/>
</dbReference>
<dbReference type="SUPFAM" id="SSF50182">
    <property type="entry name" value="Sm-like ribonucleoproteins"/>
    <property type="match status" value="1"/>
</dbReference>
<dbReference type="PANTHER" id="PTHR30566:SF5">
    <property type="entry name" value="MECHANOSENSITIVE ION CHANNEL PROTEIN 1, MITOCHONDRIAL-RELATED"/>
    <property type="match status" value="1"/>
</dbReference>
<keyword evidence="9" id="KW-1185">Reference proteome</keyword>
<evidence type="ECO:0000256" key="3">
    <source>
        <dbReference type="ARBA" id="ARBA00022989"/>
    </source>
</evidence>
<dbReference type="RefSeq" id="WP_039220542.1">
    <property type="nucleotide sequence ID" value="NZ_JWLW01000017.1"/>
</dbReference>
<evidence type="ECO:0000256" key="5">
    <source>
        <dbReference type="SAM" id="MobiDB-lite"/>
    </source>
</evidence>
<proteinExistence type="predicted"/>
<keyword evidence="2 6" id="KW-0812">Transmembrane</keyword>
<reference evidence="8 9" key="1">
    <citation type="submission" date="2014-12" db="EMBL/GenBank/DDBJ databases">
        <title>Genome sequencing of Alteromonas marina AD001.</title>
        <authorList>
            <person name="Adrian T.G.S."/>
            <person name="Chan K.G."/>
        </authorList>
    </citation>
    <scope>NUCLEOTIDE SEQUENCE [LARGE SCALE GENOMIC DNA]</scope>
    <source>
        <strain evidence="8 9">AD001</strain>
    </source>
</reference>
<keyword evidence="4 6" id="KW-0472">Membrane</keyword>
<dbReference type="GO" id="GO:0016020">
    <property type="term" value="C:membrane"/>
    <property type="evidence" value="ECO:0007669"/>
    <property type="project" value="UniProtKB-SubCell"/>
</dbReference>
<evidence type="ECO:0000313" key="9">
    <source>
        <dbReference type="Proteomes" id="UP000031197"/>
    </source>
</evidence>
<dbReference type="InterPro" id="IPR010920">
    <property type="entry name" value="LSM_dom_sf"/>
</dbReference>
<dbReference type="GO" id="GO:0008381">
    <property type="term" value="F:mechanosensitive monoatomic ion channel activity"/>
    <property type="evidence" value="ECO:0007669"/>
    <property type="project" value="UniProtKB-ARBA"/>
</dbReference>